<proteinExistence type="inferred from homology"/>
<dbReference type="HOGENOM" id="CLU_166832_1_0_4"/>
<name>A0A060NH27_9BURK</name>
<reference evidence="3 4" key="1">
    <citation type="journal article" date="2014" name="Nat. Commun.">
        <title>Physiological and genomic features of highly alkaliphilic hydrogen-utilizing Betaproteobacteria from a continental serpentinizing site.</title>
        <authorList>
            <person name="Suzuki S."/>
            <person name="Kuenen J.G."/>
            <person name="Schipper K."/>
            <person name="van der Velde S."/>
            <person name="Ishii S."/>
            <person name="Wu A."/>
            <person name="Sorokin D.Y."/>
            <person name="Tenney A."/>
            <person name="Meng X.Y."/>
            <person name="Morrill P.L."/>
            <person name="Kamagata Y."/>
            <person name="Muyzer G."/>
            <person name="Nealson K.H."/>
        </authorList>
    </citation>
    <scope>NUCLEOTIDE SEQUENCE [LARGE SCALE GENOMIC DNA]</scope>
    <source>
        <strain evidence="3 4">A1</strain>
    </source>
</reference>
<protein>
    <recommendedName>
        <fullName evidence="2">Antitoxin</fullName>
    </recommendedName>
</protein>
<dbReference type="InterPro" id="IPR036165">
    <property type="entry name" value="YefM-like_sf"/>
</dbReference>
<organism evidence="3 4">
    <name type="scientific">Serpentinimonas raichei</name>
    <dbReference type="NCBI Taxonomy" id="1458425"/>
    <lineage>
        <taxon>Bacteria</taxon>
        <taxon>Pseudomonadati</taxon>
        <taxon>Pseudomonadota</taxon>
        <taxon>Betaproteobacteria</taxon>
        <taxon>Burkholderiales</taxon>
        <taxon>Comamonadaceae</taxon>
        <taxon>Serpentinimonas</taxon>
    </lineage>
</organism>
<evidence type="ECO:0000256" key="1">
    <source>
        <dbReference type="ARBA" id="ARBA00009981"/>
    </source>
</evidence>
<dbReference type="EMBL" id="AP014568">
    <property type="protein sequence ID" value="BAO79960.1"/>
    <property type="molecule type" value="Genomic_DNA"/>
</dbReference>
<comment type="function">
    <text evidence="2">Antitoxin component of a type II toxin-antitoxin (TA) system.</text>
</comment>
<dbReference type="KEGG" id="cbaa:SRAA_0106"/>
<dbReference type="Proteomes" id="UP000067461">
    <property type="component" value="Chromosome"/>
</dbReference>
<evidence type="ECO:0000313" key="4">
    <source>
        <dbReference type="Proteomes" id="UP000067461"/>
    </source>
</evidence>
<keyword evidence="4" id="KW-1185">Reference proteome</keyword>
<accession>A0A060NH27</accession>
<comment type="similarity">
    <text evidence="1 2">Belongs to the phD/YefM antitoxin family.</text>
</comment>
<evidence type="ECO:0000256" key="2">
    <source>
        <dbReference type="RuleBase" id="RU362080"/>
    </source>
</evidence>
<dbReference type="Gene3D" id="3.40.1620.10">
    <property type="entry name" value="YefM-like domain"/>
    <property type="match status" value="1"/>
</dbReference>
<dbReference type="InterPro" id="IPR006442">
    <property type="entry name" value="Antitoxin_Phd/YefM"/>
</dbReference>
<dbReference type="RefSeq" id="WP_045530281.1">
    <property type="nucleotide sequence ID" value="NZ_AP014568.1"/>
</dbReference>
<evidence type="ECO:0000313" key="3">
    <source>
        <dbReference type="EMBL" id="BAO79960.1"/>
    </source>
</evidence>
<dbReference type="SUPFAM" id="SSF143120">
    <property type="entry name" value="YefM-like"/>
    <property type="match status" value="1"/>
</dbReference>
<dbReference type="STRING" id="1458425.SRAA_0106"/>
<dbReference type="NCBIfam" id="TIGR01552">
    <property type="entry name" value="phd_fam"/>
    <property type="match status" value="1"/>
</dbReference>
<sequence>MTVTTFSSREFNQDAGKAKKAALQGPVFITDRGRPAHVLLSFDEYKKLTGERSKIADLLAMPGPEVPELELQPQRDLAQAAAFT</sequence>
<dbReference type="OrthoDB" id="72009at2"/>
<dbReference type="Pfam" id="PF02604">
    <property type="entry name" value="PhdYeFM_antitox"/>
    <property type="match status" value="1"/>
</dbReference>
<gene>
    <name evidence="3" type="ORF">SRAA_0106</name>
</gene>
<dbReference type="AlphaFoldDB" id="A0A060NH27"/>